<dbReference type="PANTHER" id="PTHR45870:SF3">
    <property type="entry name" value="PROTEIN MONOGLYCYLASE TTLL8"/>
    <property type="match status" value="1"/>
</dbReference>
<reference evidence="11" key="1">
    <citation type="journal article" date="2015" name="Genome Biol. Evol.">
        <title>Physical Mapping and Refinement of the Painted Turtle Genome (Chrysemys picta) Inform Amniote Genome Evolution and Challenge Turtle-Bird Chromosomal Conservation.</title>
        <authorList>
            <person name="Badenhorst D."/>
            <person name="Hillier L.W."/>
            <person name="Literman R."/>
            <person name="Montiel E.E."/>
            <person name="Radhakrishnan S."/>
            <person name="Shen Y."/>
            <person name="Minx P."/>
            <person name="Janes D.E."/>
            <person name="Warren W.C."/>
            <person name="Edwards S.V."/>
            <person name="Valenzuela N."/>
        </authorList>
    </citation>
    <scope>NUCLEOTIDE SEQUENCE [LARGE SCALE GENOMIC DNA]</scope>
</reference>
<feature type="domain" description="Interleukin-17 receptor C/E N-terminal" evidence="10">
    <location>
        <begin position="821"/>
        <end position="1153"/>
    </location>
</feature>
<dbReference type="PANTHER" id="PTHR45870">
    <property type="entry name" value="TUBULIN MONOGLYCYLASE TTLL3"/>
    <property type="match status" value="1"/>
</dbReference>
<keyword evidence="9" id="KW-1133">Transmembrane helix</keyword>
<evidence type="ECO:0000256" key="7">
    <source>
        <dbReference type="ARBA" id="ARBA00022840"/>
    </source>
</evidence>
<dbReference type="Pfam" id="PF03133">
    <property type="entry name" value="TTL"/>
    <property type="match status" value="2"/>
</dbReference>
<keyword evidence="6" id="KW-0547">Nucleotide-binding</keyword>
<dbReference type="FunFam" id="2.60.40.2160:FF:000005">
    <property type="entry name" value="Interleukin 17 receptor E like"/>
    <property type="match status" value="1"/>
</dbReference>
<feature type="transmembrane region" description="Helical" evidence="9">
    <location>
        <begin position="1180"/>
        <end position="1200"/>
    </location>
</feature>
<keyword evidence="3" id="KW-1003">Cell membrane</keyword>
<keyword evidence="7" id="KW-0067">ATP-binding</keyword>
<proteinExistence type="predicted"/>
<dbReference type="InterPro" id="IPR004344">
    <property type="entry name" value="TTL/TTLL_fam"/>
</dbReference>
<name>A0A8C3I9P5_CHRPI</name>
<dbReference type="InterPro" id="IPR038683">
    <property type="entry name" value="IL17RA/B_FnIII-like_1_sf"/>
</dbReference>
<dbReference type="GO" id="GO:0015630">
    <property type="term" value="C:microtubule cytoskeleton"/>
    <property type="evidence" value="ECO:0007669"/>
    <property type="project" value="TreeGrafter"/>
</dbReference>
<comment type="subcellular location">
    <subcellularLocation>
        <location evidence="1">Cell membrane</location>
        <topology evidence="1">Single-pass type I membrane protein</topology>
    </subcellularLocation>
    <subcellularLocation>
        <location evidence="2">Cytoplasm</location>
        <location evidence="2">Cytoskeleton</location>
        <location evidence="2">Flagellum axoneme</location>
    </subcellularLocation>
</comment>
<evidence type="ECO:0000256" key="8">
    <source>
        <dbReference type="ARBA" id="ARBA00048944"/>
    </source>
</evidence>
<evidence type="ECO:0000256" key="3">
    <source>
        <dbReference type="ARBA" id="ARBA00022475"/>
    </source>
</evidence>
<keyword evidence="9" id="KW-0472">Membrane</keyword>
<gene>
    <name evidence="11" type="primary">TTLL8</name>
</gene>
<evidence type="ECO:0000256" key="2">
    <source>
        <dbReference type="ARBA" id="ARBA00004611"/>
    </source>
</evidence>
<dbReference type="GeneTree" id="ENSGT00940000162605"/>
<evidence type="ECO:0000256" key="1">
    <source>
        <dbReference type="ARBA" id="ARBA00004251"/>
    </source>
</evidence>
<accession>A0A8C3I9P5</accession>
<dbReference type="GO" id="GO:0005930">
    <property type="term" value="C:axoneme"/>
    <property type="evidence" value="ECO:0007669"/>
    <property type="project" value="TreeGrafter"/>
</dbReference>
<dbReference type="GO" id="GO:0005886">
    <property type="term" value="C:plasma membrane"/>
    <property type="evidence" value="ECO:0007669"/>
    <property type="project" value="UniProtKB-SubCell"/>
</dbReference>
<reference evidence="11" key="3">
    <citation type="submission" date="2025-09" db="UniProtKB">
        <authorList>
            <consortium name="Ensembl"/>
        </authorList>
    </citation>
    <scope>IDENTIFICATION</scope>
</reference>
<dbReference type="Gene3D" id="3.30.470.20">
    <property type="entry name" value="ATP-grasp fold, B domain"/>
    <property type="match status" value="1"/>
</dbReference>
<dbReference type="GO" id="GO:0005524">
    <property type="term" value="F:ATP binding"/>
    <property type="evidence" value="ECO:0007669"/>
    <property type="project" value="UniProtKB-KW"/>
</dbReference>
<evidence type="ECO:0000313" key="12">
    <source>
        <dbReference type="Proteomes" id="UP000694380"/>
    </source>
</evidence>
<reference evidence="11" key="2">
    <citation type="submission" date="2025-08" db="UniProtKB">
        <authorList>
            <consortium name="Ensembl"/>
        </authorList>
    </citation>
    <scope>IDENTIFICATION</scope>
</reference>
<evidence type="ECO:0000256" key="4">
    <source>
        <dbReference type="ARBA" id="ARBA00022490"/>
    </source>
</evidence>
<keyword evidence="4" id="KW-0963">Cytoplasm</keyword>
<dbReference type="Proteomes" id="UP000694380">
    <property type="component" value="Chromosome 2"/>
</dbReference>
<dbReference type="SUPFAM" id="SSF56059">
    <property type="entry name" value="Glutathione synthetase ATP-binding domain-like"/>
    <property type="match status" value="1"/>
</dbReference>
<comment type="catalytic activity">
    <reaction evidence="8">
        <text>L-glutamyl-[protein] + glycine + ATP = glycyl-L-glutamyl-[protein] + ADP + phosphate + H(+)</text>
        <dbReference type="Rhea" id="RHEA:67180"/>
        <dbReference type="Rhea" id="RHEA-COMP:10208"/>
        <dbReference type="Rhea" id="RHEA-COMP:17207"/>
        <dbReference type="ChEBI" id="CHEBI:15378"/>
        <dbReference type="ChEBI" id="CHEBI:29973"/>
        <dbReference type="ChEBI" id="CHEBI:30616"/>
        <dbReference type="ChEBI" id="CHEBI:43474"/>
        <dbReference type="ChEBI" id="CHEBI:57305"/>
        <dbReference type="ChEBI" id="CHEBI:167890"/>
        <dbReference type="ChEBI" id="CHEBI:456216"/>
    </reaction>
    <physiologicalReaction direction="left-to-right" evidence="8">
        <dbReference type="Rhea" id="RHEA:67181"/>
    </physiologicalReaction>
</comment>
<keyword evidence="9" id="KW-0812">Transmembrane</keyword>
<dbReference type="InterPro" id="IPR027841">
    <property type="entry name" value="IL-17_rcpt_C/E_N"/>
</dbReference>
<dbReference type="InterPro" id="IPR051437">
    <property type="entry name" value="TTLL_monoglycylase"/>
</dbReference>
<evidence type="ECO:0000256" key="9">
    <source>
        <dbReference type="SAM" id="Phobius"/>
    </source>
</evidence>
<organism evidence="11 12">
    <name type="scientific">Chrysemys picta bellii</name>
    <name type="common">Western painted turtle</name>
    <name type="synonym">Emys bellii</name>
    <dbReference type="NCBI Taxonomy" id="8478"/>
    <lineage>
        <taxon>Eukaryota</taxon>
        <taxon>Metazoa</taxon>
        <taxon>Chordata</taxon>
        <taxon>Craniata</taxon>
        <taxon>Vertebrata</taxon>
        <taxon>Euteleostomi</taxon>
        <taxon>Archelosauria</taxon>
        <taxon>Testudinata</taxon>
        <taxon>Testudines</taxon>
        <taxon>Cryptodira</taxon>
        <taxon>Durocryptodira</taxon>
        <taxon>Testudinoidea</taxon>
        <taxon>Emydidae</taxon>
        <taxon>Chrysemys</taxon>
    </lineage>
</organism>
<dbReference type="GO" id="GO:0070736">
    <property type="term" value="F:protein-glycine ligase activity, initiating"/>
    <property type="evidence" value="ECO:0007669"/>
    <property type="project" value="TreeGrafter"/>
</dbReference>
<dbReference type="Gene3D" id="2.60.40.2160">
    <property type="entry name" value="Interleukin-17 receptor A/B, fibronectin-III-like domain 1"/>
    <property type="match status" value="1"/>
</dbReference>
<dbReference type="Pfam" id="PF15037">
    <property type="entry name" value="IL17_R_N"/>
    <property type="match status" value="1"/>
</dbReference>
<evidence type="ECO:0000259" key="10">
    <source>
        <dbReference type="Pfam" id="PF15037"/>
    </source>
</evidence>
<evidence type="ECO:0000256" key="6">
    <source>
        <dbReference type="ARBA" id="ARBA00022741"/>
    </source>
</evidence>
<dbReference type="AlphaFoldDB" id="A0A8C3I9P5"/>
<dbReference type="Ensembl" id="ENSCPBT00000035624.1">
    <property type="protein sequence ID" value="ENSCPBP00000030268.1"/>
    <property type="gene ID" value="ENSCPBG00000021301.1"/>
</dbReference>
<dbReference type="GO" id="GO:0060271">
    <property type="term" value="P:cilium assembly"/>
    <property type="evidence" value="ECO:0007669"/>
    <property type="project" value="TreeGrafter"/>
</dbReference>
<evidence type="ECO:0000256" key="5">
    <source>
        <dbReference type="ARBA" id="ARBA00022598"/>
    </source>
</evidence>
<protein>
    <submittedName>
        <fullName evidence="11">Tubulin tyrosine ligase like 8</fullName>
    </submittedName>
</protein>
<evidence type="ECO:0000313" key="11">
    <source>
        <dbReference type="Ensembl" id="ENSCPBP00000030268.1"/>
    </source>
</evidence>
<sequence>MMNQIHAERRLLPLGLSDEERKEEENRMIRTNLPPQKSPKLGVNKCFPTVCCHQGLLPEINQRVAEESPLSPKLDKYKLARFLADKAIREKKIFTVCGPYPVIRRSLRKKGWVEKKLSIRSDLQDNKDDECDADCEDGGKNGKRNVLCEEVSGLDSSDDIHDVMSRLVRNEETSFFWTIKKDAINYHNLHCDQMLNHYAKTGSFTTKIGLCLNLRNLPWYVPANPNTFFPRCYGICMDDEKHDFIDPVDSDEKEIKQLPGKLIDMACQVCETYLGQMEHEDIDTAMDASAVLSEEEWKDLIEQYYCLIHEGAVICSAHNYITQCQKILSKIMSTNPQQDIDGNHNIWIIKPGAKSRGREIVCKNRLDDILKLVEATDQFPVKDHNSIHLCNNSIQKHYKNAADRNPLLPWHNMWTSTKFQEYLQKRGRGNMWRNVIYPSMKKAITYTMRMAQESVEARKSSFELYGADFILGEDFKPWLIEINTSPTMFPSTPVTAELCAQVQEDTIKLVTEKKRDKIWDTGKFELLWRQPLLDLPPFSVTDLFVEGVGIKRSRQKAAPITNLNFLDTLARIPQTTECASPNHEKQGESIGTVNNKQNIKIKIEKATFCTLPKPLKRPPGKSCKVRDAHVKSTGHIDFPSLVLQPTQSITETKHVQYINKAKGITDSSFHRVNQTASTFQNMNPLDWPLLQPSKISGLQNSNKKIPCLVCGDTFQLEKTCKHCSSFCATVLQGSSYLPMNDCSTPEKKGFHCKSKPSTGIFNSFCRDAPASLSSTVLKNMKLSTAMKCVQGSQCSLHLSIKATLNLDENIRGLEICSLSAEMQHSQCVNVRFSRKTSNKLLGRKVHVQFNCFEVNVAQHIYVTMKTIPNYCEVKLSQEYYVEDCRNNDVGKHIPVCFAGKLDYNVDRARKTISVNVSDFLQDQDYYVRLCHKWFTCEDVGSFALIKGKESLKSTSLQYSQLLPCLCIEGWSAIPDARRTQLCPFKNDTKALWDNIVYNPATQTLAWEPACPVHVTVNLCRLTKSNDQCVDLQNSSTTAPEKQVKYSRVDTHPRLCMKFTTKQGSWVRCPFARGNFPAWKMRIAAGAEQIQVSFMSQTKAQFSVLVCNKAQLSSCDSVGIRHSVSAGDSHPTSVNISGEICGSQVCIQGWRTDVDYSVPLQICDIQCTLSSRSQEDDENSIRIMLLTAIILILVTMMALLGHKILTVFHRKKHEGRSPAQIIRQSFSTRVKSTSSLH</sequence>
<dbReference type="GO" id="GO:0003341">
    <property type="term" value="P:cilium movement"/>
    <property type="evidence" value="ECO:0007669"/>
    <property type="project" value="TreeGrafter"/>
</dbReference>
<keyword evidence="5" id="KW-0436">Ligase</keyword>
<keyword evidence="12" id="KW-1185">Reference proteome</keyword>